<dbReference type="SUPFAM" id="SSF81321">
    <property type="entry name" value="Family A G protein-coupled receptor-like"/>
    <property type="match status" value="1"/>
</dbReference>
<dbReference type="AlphaFoldDB" id="A0A8S1GTL4"/>
<keyword evidence="8" id="KW-1185">Reference proteome</keyword>
<feature type="compositionally biased region" description="Basic and acidic residues" evidence="5">
    <location>
        <begin position="255"/>
        <end position="274"/>
    </location>
</feature>
<evidence type="ECO:0000256" key="5">
    <source>
        <dbReference type="SAM" id="MobiDB-lite"/>
    </source>
</evidence>
<feature type="transmembrane region" description="Helical" evidence="6">
    <location>
        <begin position="134"/>
        <end position="152"/>
    </location>
</feature>
<proteinExistence type="predicted"/>
<evidence type="ECO:0008006" key="9">
    <source>
        <dbReference type="Google" id="ProtNLM"/>
    </source>
</evidence>
<evidence type="ECO:0000313" key="8">
    <source>
        <dbReference type="Proteomes" id="UP000835052"/>
    </source>
</evidence>
<keyword evidence="4 6" id="KW-0472">Membrane</keyword>
<keyword evidence="2 6" id="KW-0812">Transmembrane</keyword>
<feature type="transmembrane region" description="Helical" evidence="6">
    <location>
        <begin position="19"/>
        <end position="40"/>
    </location>
</feature>
<dbReference type="GO" id="GO:0016020">
    <property type="term" value="C:membrane"/>
    <property type="evidence" value="ECO:0007669"/>
    <property type="project" value="UniProtKB-SubCell"/>
</dbReference>
<keyword evidence="3 6" id="KW-1133">Transmembrane helix</keyword>
<accession>A0A8S1GTL4</accession>
<gene>
    <name evidence="7" type="ORF">CAUJ_LOCUS2885</name>
</gene>
<dbReference type="PANTHER" id="PTHR37973">
    <property type="entry name" value="CHONDROITIN PROTEOGLYCAN 3"/>
    <property type="match status" value="1"/>
</dbReference>
<feature type="transmembrane region" description="Helical" evidence="6">
    <location>
        <begin position="100"/>
        <end position="122"/>
    </location>
</feature>
<evidence type="ECO:0000256" key="6">
    <source>
        <dbReference type="SAM" id="Phobius"/>
    </source>
</evidence>
<name>A0A8S1GTL4_9PELO</name>
<dbReference type="EMBL" id="CAJGYM010000005">
    <property type="protein sequence ID" value="CAD6186966.1"/>
    <property type="molecule type" value="Genomic_DNA"/>
</dbReference>
<organism evidence="7 8">
    <name type="scientific">Caenorhabditis auriculariae</name>
    <dbReference type="NCBI Taxonomy" id="2777116"/>
    <lineage>
        <taxon>Eukaryota</taxon>
        <taxon>Metazoa</taxon>
        <taxon>Ecdysozoa</taxon>
        <taxon>Nematoda</taxon>
        <taxon>Chromadorea</taxon>
        <taxon>Rhabditida</taxon>
        <taxon>Rhabditina</taxon>
        <taxon>Rhabditomorpha</taxon>
        <taxon>Rhabditoidea</taxon>
        <taxon>Rhabditidae</taxon>
        <taxon>Peloderinae</taxon>
        <taxon>Caenorhabditis</taxon>
    </lineage>
</organism>
<dbReference type="Proteomes" id="UP000835052">
    <property type="component" value="Unassembled WGS sequence"/>
</dbReference>
<dbReference type="OrthoDB" id="5816387at2759"/>
<evidence type="ECO:0000313" key="7">
    <source>
        <dbReference type="EMBL" id="CAD6186966.1"/>
    </source>
</evidence>
<evidence type="ECO:0000256" key="1">
    <source>
        <dbReference type="ARBA" id="ARBA00004370"/>
    </source>
</evidence>
<comment type="subcellular location">
    <subcellularLocation>
        <location evidence="1">Membrane</location>
    </subcellularLocation>
</comment>
<sequence>MNLHCSAAVGVPTTFETNILVFLIVILNITGFFGHINLLYASYRRTELQSKYALLLASLSPPQMICLFSELIYAFTLVYYPKMPAWMCSRLLSGYTACNIMHRSLMMAVAGDMLLSIAAPFWHRQKDTGPYLKIFILPSVVVGFAFGVFDVVTQFQDETLVACNPPIAMGELGRQLHYPYAAVLLVLTLPIFSLVCFNENFIVMFWRSEEHRKAFKAQIRKLIGIFSCRTVLLLVGVCYAAHSTAEDGSGAPHENGGRTHVNHDQPLGQDDKDVFSTGRPETTTVTTSTTTTTPASTTTTTRKTCTWLSKCSGDEECGGTGKCLGLNVGKCNCDGCINFLSCKDDSACGGLIGACNKKTKTCDCYDAYRRHGYPLFLDALRELCNVKPCTTSNATSVCHGFSCHQGTCFC</sequence>
<comment type="caution">
    <text evidence="7">The sequence shown here is derived from an EMBL/GenBank/DDBJ whole genome shotgun (WGS) entry which is preliminary data.</text>
</comment>
<evidence type="ECO:0000256" key="2">
    <source>
        <dbReference type="ARBA" id="ARBA00022692"/>
    </source>
</evidence>
<feature type="transmembrane region" description="Helical" evidence="6">
    <location>
        <begin position="178"/>
        <end position="201"/>
    </location>
</feature>
<feature type="compositionally biased region" description="Low complexity" evidence="5">
    <location>
        <begin position="282"/>
        <end position="295"/>
    </location>
</feature>
<evidence type="ECO:0000256" key="4">
    <source>
        <dbReference type="ARBA" id="ARBA00023136"/>
    </source>
</evidence>
<dbReference type="PANTHER" id="PTHR37973:SF1">
    <property type="entry name" value="DICKKOPF_N DOMAIN-CONTAINING PROTEIN"/>
    <property type="match status" value="1"/>
</dbReference>
<feature type="region of interest" description="Disordered" evidence="5">
    <location>
        <begin position="247"/>
        <end position="295"/>
    </location>
</feature>
<dbReference type="InterPro" id="IPR019424">
    <property type="entry name" value="7TM_GPCR_Srsx"/>
</dbReference>
<dbReference type="InterPro" id="IPR000276">
    <property type="entry name" value="GPCR_Rhodpsn"/>
</dbReference>
<protein>
    <recommendedName>
        <fullName evidence="9">G-protein coupled receptors family 1 profile domain-containing protein</fullName>
    </recommendedName>
</protein>
<reference evidence="7" key="1">
    <citation type="submission" date="2020-10" db="EMBL/GenBank/DDBJ databases">
        <authorList>
            <person name="Kikuchi T."/>
        </authorList>
    </citation>
    <scope>NUCLEOTIDE SEQUENCE</scope>
    <source>
        <strain evidence="7">NKZ352</strain>
    </source>
</reference>
<dbReference type="GO" id="GO:0004930">
    <property type="term" value="F:G protein-coupled receptor activity"/>
    <property type="evidence" value="ECO:0007669"/>
    <property type="project" value="InterPro"/>
</dbReference>
<dbReference type="InterPro" id="IPR039260">
    <property type="entry name" value="Cpg-3"/>
</dbReference>
<evidence type="ECO:0000256" key="3">
    <source>
        <dbReference type="ARBA" id="ARBA00022989"/>
    </source>
</evidence>
<dbReference type="SMART" id="SM01381">
    <property type="entry name" value="7TM_GPCR_Srsx"/>
    <property type="match status" value="1"/>
</dbReference>
<dbReference type="Pfam" id="PF10320">
    <property type="entry name" value="7TM_GPCR_Srsx"/>
    <property type="match status" value="1"/>
</dbReference>
<feature type="transmembrane region" description="Helical" evidence="6">
    <location>
        <begin position="222"/>
        <end position="242"/>
    </location>
</feature>
<dbReference type="Gene3D" id="1.20.1070.10">
    <property type="entry name" value="Rhodopsin 7-helix transmembrane proteins"/>
    <property type="match status" value="1"/>
</dbReference>
<feature type="transmembrane region" description="Helical" evidence="6">
    <location>
        <begin position="52"/>
        <end position="80"/>
    </location>
</feature>